<dbReference type="InterPro" id="IPR011576">
    <property type="entry name" value="Pyridox_Oxase_N"/>
</dbReference>
<name>A0ABM9M762_9MYCO</name>
<dbReference type="Gene3D" id="2.30.110.10">
    <property type="entry name" value="Electron Transport, Fmn-binding Protein, Chain A"/>
    <property type="match status" value="1"/>
</dbReference>
<evidence type="ECO:0000313" key="4">
    <source>
        <dbReference type="Proteomes" id="UP001190465"/>
    </source>
</evidence>
<reference evidence="3 4" key="1">
    <citation type="submission" date="2023-08" db="EMBL/GenBank/DDBJ databases">
        <authorList>
            <person name="Folkvardsen B D."/>
            <person name="Norman A."/>
        </authorList>
    </citation>
    <scope>NUCLEOTIDE SEQUENCE [LARGE SCALE GENOMIC DNA]</scope>
    <source>
        <strain evidence="3 4">Mu0053</strain>
    </source>
</reference>
<dbReference type="PANTHER" id="PTHR35176:SF1">
    <property type="entry name" value="F420H(2)-DEPENDENT BILIVERDIN REDUCTASE"/>
    <property type="match status" value="1"/>
</dbReference>
<dbReference type="Pfam" id="PF01243">
    <property type="entry name" value="PNPOx_N"/>
    <property type="match status" value="1"/>
</dbReference>
<dbReference type="NCBIfam" id="TIGR03618">
    <property type="entry name" value="Rv1155_F420"/>
    <property type="match status" value="1"/>
</dbReference>
<gene>
    <name evidence="3" type="ORF">MU0053_004938</name>
</gene>
<dbReference type="InterPro" id="IPR012349">
    <property type="entry name" value="Split_barrel_FMN-bd"/>
</dbReference>
<evidence type="ECO:0000259" key="2">
    <source>
        <dbReference type="Pfam" id="PF01243"/>
    </source>
</evidence>
<sequence>MDRVAAIALRDDVVAFLSEGTRTGKLGYLAGDGRPLVAPVWFLVEDGAIVFNTGRDTAKGRALQRDPRVVLVVDDERPPFAFVQIQGVAALREDDPDLLAVATRIAARYMGEDRAEQYGRRNAAPDELVVRIAPSKVIASFDVAG</sequence>
<keyword evidence="4" id="KW-1185">Reference proteome</keyword>
<evidence type="ECO:0000313" key="3">
    <source>
        <dbReference type="EMBL" id="CAJ1511021.1"/>
    </source>
</evidence>
<proteinExistence type="predicted"/>
<keyword evidence="1" id="KW-0560">Oxidoreductase</keyword>
<dbReference type="InterPro" id="IPR019920">
    <property type="entry name" value="F420-binding_dom_put"/>
</dbReference>
<protein>
    <submittedName>
        <fullName evidence="3">PPOX class F420-dependent oxidoreductase</fullName>
    </submittedName>
</protein>
<accession>A0ABM9M762</accession>
<dbReference type="InterPro" id="IPR052019">
    <property type="entry name" value="F420H2_bilvrd_red/Heme_oxyg"/>
</dbReference>
<dbReference type="EMBL" id="OY726397">
    <property type="protein sequence ID" value="CAJ1511021.1"/>
    <property type="molecule type" value="Genomic_DNA"/>
</dbReference>
<dbReference type="PANTHER" id="PTHR35176">
    <property type="entry name" value="HEME OXYGENASE HI_0854-RELATED"/>
    <property type="match status" value="1"/>
</dbReference>
<feature type="domain" description="Pyridoxamine 5'-phosphate oxidase N-terminal" evidence="2">
    <location>
        <begin position="15"/>
        <end position="138"/>
    </location>
</feature>
<evidence type="ECO:0000256" key="1">
    <source>
        <dbReference type="ARBA" id="ARBA00023002"/>
    </source>
</evidence>
<dbReference type="Proteomes" id="UP001190465">
    <property type="component" value="Chromosome"/>
</dbReference>
<dbReference type="SUPFAM" id="SSF50475">
    <property type="entry name" value="FMN-binding split barrel"/>
    <property type="match status" value="1"/>
</dbReference>
<organism evidence="3 4">
    <name type="scientific">[Mycobacterium] burgundiense</name>
    <dbReference type="NCBI Taxonomy" id="3064286"/>
    <lineage>
        <taxon>Bacteria</taxon>
        <taxon>Bacillati</taxon>
        <taxon>Actinomycetota</taxon>
        <taxon>Actinomycetes</taxon>
        <taxon>Mycobacteriales</taxon>
        <taxon>Mycobacteriaceae</taxon>
        <taxon>Mycolicibacterium</taxon>
    </lineage>
</organism>